<keyword evidence="5" id="KW-0349">Heme</keyword>
<dbReference type="EMBL" id="DF237086">
    <property type="protein sequence ID" value="GAQ83146.1"/>
    <property type="molecule type" value="Genomic_DNA"/>
</dbReference>
<evidence type="ECO:0000256" key="2">
    <source>
        <dbReference type="ARBA" id="ARBA00006873"/>
    </source>
</evidence>
<sequence>MAISSKSRRYPSPFPRALVTLFFAFLLFARAASRVLPEDSTGDQTWNQTTVNQAGNNQTGNQTRINQIGSDQTGNQTAASSRRRLLQSNNWSQPSSGPVDVNRAYKVLAKYVTVDIAGILLRMAFHDAGTYDKSSGTGGANGSLKYELSRALNEPISSHWSVIESIKGGLPNVSYADVIFLAGFYAIHITGGPLVTSVRTGRVDASVADPDNRLPLSSWNADQLTSHFGDAYGFGCQELVALSGAHSIGTSKVTPPLGPMDDTSRVFDVRYYQKLVNGGGSFPSDKALSQSSDTSPYVRTYAGDQDAWWAEFVDALKKIGDLGATYES</sequence>
<feature type="region of interest" description="Disordered" evidence="9">
    <location>
        <begin position="39"/>
        <end position="98"/>
    </location>
</feature>
<dbReference type="InterPro" id="IPR019793">
    <property type="entry name" value="Peroxidases_heam-ligand_BS"/>
</dbReference>
<dbReference type="PRINTS" id="PR00458">
    <property type="entry name" value="PEROXIDASE"/>
</dbReference>
<keyword evidence="13" id="KW-1185">Reference proteome</keyword>
<comment type="similarity">
    <text evidence="2">Belongs to the peroxidase family. Ascorbate peroxidase subfamily.</text>
</comment>
<dbReference type="InterPro" id="IPR010255">
    <property type="entry name" value="Haem_peroxidase_sf"/>
</dbReference>
<evidence type="ECO:0000313" key="12">
    <source>
        <dbReference type="EMBL" id="GAQ83146.1"/>
    </source>
</evidence>
<comment type="cofactor">
    <cofactor evidence="1">
        <name>heme b</name>
        <dbReference type="ChEBI" id="CHEBI:60344"/>
    </cofactor>
</comment>
<dbReference type="OrthoDB" id="2859658at2759"/>
<protein>
    <recommendedName>
        <fullName evidence="3">L-ascorbate peroxidase</fullName>
        <ecNumber evidence="3">1.11.1.11</ecNumber>
    </recommendedName>
</protein>
<dbReference type="SUPFAM" id="SSF48113">
    <property type="entry name" value="Heme-dependent peroxidases"/>
    <property type="match status" value="1"/>
</dbReference>
<keyword evidence="7" id="KW-0560">Oxidoreductase</keyword>
<feature type="compositionally biased region" description="Low complexity" evidence="9">
    <location>
        <begin position="47"/>
        <end position="63"/>
    </location>
</feature>
<feature type="compositionally biased region" description="Polar residues" evidence="9">
    <location>
        <begin position="64"/>
        <end position="96"/>
    </location>
</feature>
<dbReference type="GO" id="GO:0000302">
    <property type="term" value="P:response to reactive oxygen species"/>
    <property type="evidence" value="ECO:0000318"/>
    <property type="project" value="GO_Central"/>
</dbReference>
<feature type="domain" description="Plant heme peroxidase family profile" evidence="11">
    <location>
        <begin position="116"/>
        <end position="328"/>
    </location>
</feature>
<dbReference type="InterPro" id="IPR002016">
    <property type="entry name" value="Haem_peroxidase"/>
</dbReference>
<evidence type="ECO:0000256" key="7">
    <source>
        <dbReference type="ARBA" id="ARBA00023002"/>
    </source>
</evidence>
<accession>A0A1Y1I328</accession>
<name>A0A1Y1I328_KLENI</name>
<dbReference type="PROSITE" id="PS50873">
    <property type="entry name" value="PEROXIDASE_4"/>
    <property type="match status" value="1"/>
</dbReference>
<dbReference type="PANTHER" id="PTHR31356">
    <property type="entry name" value="THYLAKOID LUMENAL 29 KDA PROTEIN, CHLOROPLASTIC-RELATED"/>
    <property type="match status" value="1"/>
</dbReference>
<keyword evidence="10" id="KW-0732">Signal</keyword>
<dbReference type="PRINTS" id="PR00459">
    <property type="entry name" value="ASPEROXIDASE"/>
</dbReference>
<keyword evidence="6" id="KW-0479">Metal-binding</keyword>
<evidence type="ECO:0000256" key="8">
    <source>
        <dbReference type="ARBA" id="ARBA00023004"/>
    </source>
</evidence>
<evidence type="ECO:0000313" key="13">
    <source>
        <dbReference type="Proteomes" id="UP000054558"/>
    </source>
</evidence>
<dbReference type="PROSITE" id="PS00435">
    <property type="entry name" value="PEROXIDASE_1"/>
    <property type="match status" value="1"/>
</dbReference>
<dbReference type="GO" id="GO:0004601">
    <property type="term" value="F:peroxidase activity"/>
    <property type="evidence" value="ECO:0000318"/>
    <property type="project" value="GO_Central"/>
</dbReference>
<evidence type="ECO:0000256" key="9">
    <source>
        <dbReference type="SAM" id="MobiDB-lite"/>
    </source>
</evidence>
<dbReference type="GO" id="GO:0034599">
    <property type="term" value="P:cellular response to oxidative stress"/>
    <property type="evidence" value="ECO:0000318"/>
    <property type="project" value="GO_Central"/>
</dbReference>
<evidence type="ECO:0000256" key="6">
    <source>
        <dbReference type="ARBA" id="ARBA00022723"/>
    </source>
</evidence>
<organism evidence="12 13">
    <name type="scientific">Klebsormidium nitens</name>
    <name type="common">Green alga</name>
    <name type="synonym">Ulothrix nitens</name>
    <dbReference type="NCBI Taxonomy" id="105231"/>
    <lineage>
        <taxon>Eukaryota</taxon>
        <taxon>Viridiplantae</taxon>
        <taxon>Streptophyta</taxon>
        <taxon>Klebsormidiophyceae</taxon>
        <taxon>Klebsormidiales</taxon>
        <taxon>Klebsormidiaceae</taxon>
        <taxon>Klebsormidium</taxon>
    </lineage>
</organism>
<evidence type="ECO:0000256" key="10">
    <source>
        <dbReference type="SAM" id="SignalP"/>
    </source>
</evidence>
<dbReference type="GO" id="GO:0042744">
    <property type="term" value="P:hydrogen peroxide catabolic process"/>
    <property type="evidence" value="ECO:0000318"/>
    <property type="project" value="GO_Central"/>
</dbReference>
<dbReference type="GO" id="GO:0046872">
    <property type="term" value="F:metal ion binding"/>
    <property type="evidence" value="ECO:0007669"/>
    <property type="project" value="UniProtKB-KW"/>
</dbReference>
<dbReference type="InterPro" id="IPR002207">
    <property type="entry name" value="Peroxidase_I"/>
</dbReference>
<dbReference type="Gene3D" id="1.10.420.10">
    <property type="entry name" value="Peroxidase, domain 2"/>
    <property type="match status" value="1"/>
</dbReference>
<dbReference type="PANTHER" id="PTHR31356:SF8">
    <property type="entry name" value="L-ASCORBATE PEROXIDASE 6-RELATED"/>
    <property type="match status" value="1"/>
</dbReference>
<dbReference type="AlphaFoldDB" id="A0A1Y1I328"/>
<dbReference type="InterPro" id="IPR019794">
    <property type="entry name" value="Peroxidases_AS"/>
</dbReference>
<dbReference type="GO" id="GO:0016688">
    <property type="term" value="F:L-ascorbate peroxidase activity"/>
    <property type="evidence" value="ECO:0007669"/>
    <property type="project" value="UniProtKB-EC"/>
</dbReference>
<evidence type="ECO:0000256" key="5">
    <source>
        <dbReference type="ARBA" id="ARBA00022617"/>
    </source>
</evidence>
<proteinExistence type="inferred from homology"/>
<dbReference type="Proteomes" id="UP000054558">
    <property type="component" value="Unassembled WGS sequence"/>
</dbReference>
<feature type="chain" id="PRO_5012056036" description="L-ascorbate peroxidase" evidence="10">
    <location>
        <begin position="34"/>
        <end position="328"/>
    </location>
</feature>
<reference evidence="12 13" key="1">
    <citation type="journal article" date="2014" name="Nat. Commun.">
        <title>Klebsormidium flaccidum genome reveals primary factors for plant terrestrial adaptation.</title>
        <authorList>
            <person name="Hori K."/>
            <person name="Maruyama F."/>
            <person name="Fujisawa T."/>
            <person name="Togashi T."/>
            <person name="Yamamoto N."/>
            <person name="Seo M."/>
            <person name="Sato S."/>
            <person name="Yamada T."/>
            <person name="Mori H."/>
            <person name="Tajima N."/>
            <person name="Moriyama T."/>
            <person name="Ikeuchi M."/>
            <person name="Watanabe M."/>
            <person name="Wada H."/>
            <person name="Kobayashi K."/>
            <person name="Saito M."/>
            <person name="Masuda T."/>
            <person name="Sasaki-Sekimoto Y."/>
            <person name="Mashiguchi K."/>
            <person name="Awai K."/>
            <person name="Shimojima M."/>
            <person name="Masuda S."/>
            <person name="Iwai M."/>
            <person name="Nobusawa T."/>
            <person name="Narise T."/>
            <person name="Kondo S."/>
            <person name="Saito H."/>
            <person name="Sato R."/>
            <person name="Murakawa M."/>
            <person name="Ihara Y."/>
            <person name="Oshima-Yamada Y."/>
            <person name="Ohtaka K."/>
            <person name="Satoh M."/>
            <person name="Sonobe K."/>
            <person name="Ishii M."/>
            <person name="Ohtani R."/>
            <person name="Kanamori-Sato M."/>
            <person name="Honoki R."/>
            <person name="Miyazaki D."/>
            <person name="Mochizuki H."/>
            <person name="Umetsu J."/>
            <person name="Higashi K."/>
            <person name="Shibata D."/>
            <person name="Kamiya Y."/>
            <person name="Sato N."/>
            <person name="Nakamura Y."/>
            <person name="Tabata S."/>
            <person name="Ida S."/>
            <person name="Kurokawa K."/>
            <person name="Ohta H."/>
        </authorList>
    </citation>
    <scope>NUCLEOTIDE SEQUENCE [LARGE SCALE GENOMIC DNA]</scope>
    <source>
        <strain evidence="12 13">NIES-2285</strain>
    </source>
</reference>
<evidence type="ECO:0000256" key="4">
    <source>
        <dbReference type="ARBA" id="ARBA00022559"/>
    </source>
</evidence>
<keyword evidence="4 12" id="KW-0575">Peroxidase</keyword>
<dbReference type="PROSITE" id="PS00436">
    <property type="entry name" value="PEROXIDASE_2"/>
    <property type="match status" value="1"/>
</dbReference>
<dbReference type="Pfam" id="PF00141">
    <property type="entry name" value="peroxidase"/>
    <property type="match status" value="1"/>
</dbReference>
<dbReference type="Gene3D" id="1.10.520.10">
    <property type="match status" value="1"/>
</dbReference>
<feature type="signal peptide" evidence="10">
    <location>
        <begin position="1"/>
        <end position="33"/>
    </location>
</feature>
<evidence type="ECO:0000259" key="11">
    <source>
        <dbReference type="PROSITE" id="PS50873"/>
    </source>
</evidence>
<dbReference type="OMA" id="SNEMAQH"/>
<dbReference type="EC" id="1.11.1.11" evidence="3"/>
<keyword evidence="8" id="KW-0408">Iron</keyword>
<dbReference type="InterPro" id="IPR044831">
    <property type="entry name" value="Ccp1-like"/>
</dbReference>
<gene>
    <name evidence="12" type="ORF">KFL_001370160</name>
</gene>
<evidence type="ECO:0000256" key="3">
    <source>
        <dbReference type="ARBA" id="ARBA00012940"/>
    </source>
</evidence>
<evidence type="ECO:0000256" key="1">
    <source>
        <dbReference type="ARBA" id="ARBA00001970"/>
    </source>
</evidence>
<dbReference type="GO" id="GO:0020037">
    <property type="term" value="F:heme binding"/>
    <property type="evidence" value="ECO:0007669"/>
    <property type="project" value="InterPro"/>
</dbReference>